<comment type="function">
    <text evidence="3">Component of the SWR1 complex which mediates the ATP-dependent exchange of histone H2A for the H2A variant HZT1 leading to transcriptional regulation of selected genes by chromatin remodeling. Involved in chromosome stability.</text>
</comment>
<gene>
    <name evidence="6" type="ORF">LAMI_0F08416G</name>
</gene>
<feature type="compositionally biased region" description="Acidic residues" evidence="4">
    <location>
        <begin position="42"/>
        <end position="56"/>
    </location>
</feature>
<dbReference type="InterPro" id="IPR011421">
    <property type="entry name" value="BCNT-C"/>
</dbReference>
<feature type="compositionally biased region" description="Basic and acidic residues" evidence="4">
    <location>
        <begin position="1"/>
        <end position="14"/>
    </location>
</feature>
<feature type="compositionally biased region" description="Polar residues" evidence="4">
    <location>
        <begin position="125"/>
        <end position="135"/>
    </location>
</feature>
<dbReference type="STRING" id="1230905.A0A1G4K0C4"/>
<evidence type="ECO:0000256" key="2">
    <source>
        <dbReference type="ARBA" id="ARBA00019138"/>
    </source>
</evidence>
<feature type="region of interest" description="Disordered" evidence="4">
    <location>
        <begin position="106"/>
        <end position="135"/>
    </location>
</feature>
<name>A0A1G4K0C4_9SACH</name>
<evidence type="ECO:0000313" key="6">
    <source>
        <dbReference type="EMBL" id="SCU96973.1"/>
    </source>
</evidence>
<dbReference type="EMBL" id="LT598467">
    <property type="protein sequence ID" value="SCU96973.1"/>
    <property type="molecule type" value="Genomic_DNA"/>
</dbReference>
<dbReference type="Proteomes" id="UP000191024">
    <property type="component" value="Chromosome F"/>
</dbReference>
<dbReference type="PROSITE" id="PS51279">
    <property type="entry name" value="BCNT_C"/>
    <property type="match status" value="1"/>
</dbReference>
<dbReference type="AlphaFoldDB" id="A0A1G4K0C4"/>
<sequence>MDGKRDSNTGRELFDESQYNEEDDQDFVLEDGEQVTANVGSDIDDEDDYEENGGEDDSAKRQKVNYSSIENEQGGLIKTRYARKVEEELGRKQKYECLRGEGVSEETNNIWEDLQRESRNRSQKRSSIMSLQPISSTDALMGEEQVLIERSFKFANEVVHEKKWVPKSSAGGYEFLRTQKAKNSRDVNEVKKATNDYGMTLRRPLKRPPILEQIIAGALKPKLTTLEKSKLDWVAYVDKEGINEELTLHNKDGYLAKQDFLSRVETFKDNQYREMRRKQIQQND</sequence>
<dbReference type="PANTHER" id="PTHR48407:SF1">
    <property type="entry name" value="CRANIOFACIAL DEVELOPMENT PROTEIN 1"/>
    <property type="match status" value="1"/>
</dbReference>
<evidence type="ECO:0000259" key="5">
    <source>
        <dbReference type="PROSITE" id="PS51279"/>
    </source>
</evidence>
<dbReference type="PANTHER" id="PTHR48407">
    <property type="entry name" value="CRANIOFACIAL DEVELOPMENT PROTEIN 1"/>
    <property type="match status" value="1"/>
</dbReference>
<feature type="domain" description="BCNT-C" evidence="5">
    <location>
        <begin position="205"/>
        <end position="282"/>
    </location>
</feature>
<dbReference type="OrthoDB" id="445677at2759"/>
<feature type="region of interest" description="Disordered" evidence="4">
    <location>
        <begin position="1"/>
        <end position="69"/>
    </location>
</feature>
<protein>
    <recommendedName>
        <fullName evidence="2">SWR1-complex protein 5</fullName>
    </recommendedName>
</protein>
<dbReference type="Pfam" id="PF07572">
    <property type="entry name" value="BCNT"/>
    <property type="match status" value="1"/>
</dbReference>
<evidence type="ECO:0000256" key="4">
    <source>
        <dbReference type="SAM" id="MobiDB-lite"/>
    </source>
</evidence>
<proteinExistence type="inferred from homology"/>
<accession>A0A1G4K0C4</accession>
<keyword evidence="7" id="KW-1185">Reference proteome</keyword>
<reference evidence="7" key="1">
    <citation type="submission" date="2016-03" db="EMBL/GenBank/DDBJ databases">
        <authorList>
            <person name="Devillers H."/>
        </authorList>
    </citation>
    <scope>NUCLEOTIDE SEQUENCE [LARGE SCALE GENOMIC DNA]</scope>
</reference>
<organism evidence="6 7">
    <name type="scientific">Lachancea mirantina</name>
    <dbReference type="NCBI Taxonomy" id="1230905"/>
    <lineage>
        <taxon>Eukaryota</taxon>
        <taxon>Fungi</taxon>
        <taxon>Dikarya</taxon>
        <taxon>Ascomycota</taxon>
        <taxon>Saccharomycotina</taxon>
        <taxon>Saccharomycetes</taxon>
        <taxon>Saccharomycetales</taxon>
        <taxon>Saccharomycetaceae</taxon>
        <taxon>Lachancea</taxon>
    </lineage>
</organism>
<dbReference type="InterPro" id="IPR027124">
    <property type="entry name" value="Swc5/CFDP1/2"/>
</dbReference>
<evidence type="ECO:0000313" key="7">
    <source>
        <dbReference type="Proteomes" id="UP000191024"/>
    </source>
</evidence>
<evidence type="ECO:0000256" key="1">
    <source>
        <dbReference type="ARBA" id="ARBA00010465"/>
    </source>
</evidence>
<feature type="compositionally biased region" description="Acidic residues" evidence="4">
    <location>
        <begin position="18"/>
        <end position="33"/>
    </location>
</feature>
<evidence type="ECO:0000256" key="3">
    <source>
        <dbReference type="ARBA" id="ARBA00025222"/>
    </source>
</evidence>
<comment type="similarity">
    <text evidence="1">Belongs to the SWC5 family.</text>
</comment>
<dbReference type="GO" id="GO:0000812">
    <property type="term" value="C:Swr1 complex"/>
    <property type="evidence" value="ECO:0007669"/>
    <property type="project" value="TreeGrafter"/>
</dbReference>